<protein>
    <recommendedName>
        <fullName evidence="3">Bulb-type lectin domain-containing protein</fullName>
    </recommendedName>
</protein>
<proteinExistence type="predicted"/>
<evidence type="ECO:0000313" key="1">
    <source>
        <dbReference type="EMBL" id="MFB9095726.1"/>
    </source>
</evidence>
<keyword evidence="2" id="KW-1185">Reference proteome</keyword>
<gene>
    <name evidence="1" type="ORF">ACFFVF_04310</name>
</gene>
<evidence type="ECO:0000313" key="2">
    <source>
        <dbReference type="Proteomes" id="UP001589607"/>
    </source>
</evidence>
<dbReference type="RefSeq" id="WP_236454955.1">
    <property type="nucleotide sequence ID" value="NZ_CBCSGE010000004.1"/>
</dbReference>
<accession>A0ABV5GK18</accession>
<organism evidence="1 2">
    <name type="scientific">Flavobacterium jumunjinense</name>
    <dbReference type="NCBI Taxonomy" id="998845"/>
    <lineage>
        <taxon>Bacteria</taxon>
        <taxon>Pseudomonadati</taxon>
        <taxon>Bacteroidota</taxon>
        <taxon>Flavobacteriia</taxon>
        <taxon>Flavobacteriales</taxon>
        <taxon>Flavobacteriaceae</taxon>
        <taxon>Flavobacterium</taxon>
    </lineage>
</organism>
<name>A0ABV5GK18_9FLAO</name>
<comment type="caution">
    <text evidence="1">The sequence shown here is derived from an EMBL/GenBank/DDBJ whole genome shotgun (WGS) entry which is preliminary data.</text>
</comment>
<dbReference type="EMBL" id="JBHMEY010000009">
    <property type="protein sequence ID" value="MFB9095726.1"/>
    <property type="molecule type" value="Genomic_DNA"/>
</dbReference>
<dbReference type="Proteomes" id="UP001589607">
    <property type="component" value="Unassembled WGS sequence"/>
</dbReference>
<evidence type="ECO:0008006" key="3">
    <source>
        <dbReference type="Google" id="ProtNLM"/>
    </source>
</evidence>
<reference evidence="1 2" key="1">
    <citation type="submission" date="2024-09" db="EMBL/GenBank/DDBJ databases">
        <authorList>
            <person name="Sun Q."/>
            <person name="Mori K."/>
        </authorList>
    </citation>
    <scope>NUCLEOTIDE SEQUENCE [LARGE SCALE GENOMIC DNA]</scope>
    <source>
        <strain evidence="1 2">CECT 7955</strain>
    </source>
</reference>
<sequence length="107" mass="11329">MINNNWIFGGNAGLDFSTSVPTQGNSIDAKEGCASISDTNGTLLFYTDGSKLWDGNHVQRAIGASGLKGNNSSIQSAIIVPYPGNDKQYYVFTADGSSGSNNHFNTF</sequence>